<sequence length="118" mass="13655">MSTLGEVESFLQDFKVKYKIFDIAFRDSRDKNANTLLLLDMPPARRREIIESIVTADYTEGPLDDRLYGIASLWVFGKTYQQKEIYIKISMGVTNAPVICISFHPAERPMNYPYKNQP</sequence>
<reference evidence="1 2" key="1">
    <citation type="submission" date="2022-07" db="EMBL/GenBank/DDBJ databases">
        <title>Mucilaginibacter sp. JC4.</title>
        <authorList>
            <person name="Le V."/>
            <person name="Ko S.-R."/>
            <person name="Ahn C.-Y."/>
            <person name="Oh H.-M."/>
        </authorList>
    </citation>
    <scope>NUCLEOTIDE SEQUENCE [LARGE SCALE GENOMIC DNA]</scope>
    <source>
        <strain evidence="1 2">JC4</strain>
    </source>
</reference>
<gene>
    <name evidence="1" type="ORF">NPE20_20620</name>
</gene>
<comment type="caution">
    <text evidence="1">The sequence shown here is derived from an EMBL/GenBank/DDBJ whole genome shotgun (WGS) entry which is preliminary data.</text>
</comment>
<organism evidence="1 2">
    <name type="scientific">Mucilaginibacter aquariorum</name>
    <dbReference type="NCBI Taxonomy" id="2967225"/>
    <lineage>
        <taxon>Bacteria</taxon>
        <taxon>Pseudomonadati</taxon>
        <taxon>Bacteroidota</taxon>
        <taxon>Sphingobacteriia</taxon>
        <taxon>Sphingobacteriales</taxon>
        <taxon>Sphingobacteriaceae</taxon>
        <taxon>Mucilaginibacter</taxon>
    </lineage>
</organism>
<evidence type="ECO:0000313" key="1">
    <source>
        <dbReference type="EMBL" id="MCQ6960395.1"/>
    </source>
</evidence>
<protein>
    <recommendedName>
        <fullName evidence="3">Toxin</fullName>
    </recommendedName>
</protein>
<proteinExistence type="predicted"/>
<evidence type="ECO:0000313" key="2">
    <source>
        <dbReference type="Proteomes" id="UP001204376"/>
    </source>
</evidence>
<dbReference type="RefSeq" id="WP_256540575.1">
    <property type="nucleotide sequence ID" value="NZ_JANHOH010000007.1"/>
</dbReference>
<keyword evidence="2" id="KW-1185">Reference proteome</keyword>
<dbReference type="Proteomes" id="UP001204376">
    <property type="component" value="Unassembled WGS sequence"/>
</dbReference>
<evidence type="ECO:0008006" key="3">
    <source>
        <dbReference type="Google" id="ProtNLM"/>
    </source>
</evidence>
<name>A0ABT1T7N7_9SPHI</name>
<accession>A0ABT1T7N7</accession>
<dbReference type="EMBL" id="JANHOH010000007">
    <property type="protein sequence ID" value="MCQ6960395.1"/>
    <property type="molecule type" value="Genomic_DNA"/>
</dbReference>